<dbReference type="Proteomes" id="UP000000238">
    <property type="component" value="Chromosome"/>
</dbReference>
<dbReference type="RefSeq" id="WP_011399405.1">
    <property type="nucleotide sequence ID" value="NC_007645.1"/>
</dbReference>
<accession>Q2SAH8</accession>
<protein>
    <submittedName>
        <fullName evidence="1">Uncharacterized protein</fullName>
    </submittedName>
</protein>
<reference evidence="1 2" key="1">
    <citation type="journal article" date="2005" name="Nucleic Acids Res.">
        <title>Genomic blueprint of Hahella chejuensis, a marine microbe producing an algicidal agent.</title>
        <authorList>
            <person name="Jeong H."/>
            <person name="Yim J.H."/>
            <person name="Lee C."/>
            <person name="Choi S.-H."/>
            <person name="Park Y.K."/>
            <person name="Yoon S.H."/>
            <person name="Hur C.-G."/>
            <person name="Kang H.-Y."/>
            <person name="Kim D."/>
            <person name="Lee H.H."/>
            <person name="Park K.H."/>
            <person name="Park S.-H."/>
            <person name="Park H.-S."/>
            <person name="Lee H.K."/>
            <person name="Oh T.K."/>
            <person name="Kim J.F."/>
        </authorList>
    </citation>
    <scope>NUCLEOTIDE SEQUENCE [LARGE SCALE GENOMIC DNA]</scope>
    <source>
        <strain evidence="1 2">KCTC 2396</strain>
    </source>
</reference>
<proteinExistence type="predicted"/>
<dbReference type="HOGENOM" id="CLU_1658744_0_0_6"/>
<evidence type="ECO:0000313" key="2">
    <source>
        <dbReference type="Proteomes" id="UP000000238"/>
    </source>
</evidence>
<dbReference type="AlphaFoldDB" id="Q2SAH8"/>
<dbReference type="EMBL" id="CP000155">
    <property type="protein sequence ID" value="ABC32346.1"/>
    <property type="molecule type" value="Genomic_DNA"/>
</dbReference>
<dbReference type="STRING" id="349521.HCH_05690"/>
<dbReference type="eggNOG" id="ENOG5031AXS">
    <property type="taxonomic scope" value="Bacteria"/>
</dbReference>
<name>Q2SAH8_HAHCH</name>
<sequence>MSRYAMEELIGTPAKELAEYSGETLYRLRTEASIMLAAAKVLVSHLDYALEAKYGRRAKALRRWKEADSVSFEDGAVDVHASVSERVEWRQDALTKIARRIAEAGCDPADFLDITYCVSEDKYNAWPQSLRRSFEQARIRKPGKPSIRLSLREARS</sequence>
<dbReference type="OrthoDB" id="6058064at2"/>
<dbReference type="KEGG" id="hch:HCH_05690"/>
<evidence type="ECO:0000313" key="1">
    <source>
        <dbReference type="EMBL" id="ABC32346.1"/>
    </source>
</evidence>
<keyword evidence="2" id="KW-1185">Reference proteome</keyword>
<gene>
    <name evidence="1" type="ordered locus">HCH_05690</name>
</gene>
<organism evidence="1 2">
    <name type="scientific">Hahella chejuensis (strain KCTC 2396)</name>
    <dbReference type="NCBI Taxonomy" id="349521"/>
    <lineage>
        <taxon>Bacteria</taxon>
        <taxon>Pseudomonadati</taxon>
        <taxon>Pseudomonadota</taxon>
        <taxon>Gammaproteobacteria</taxon>
        <taxon>Oceanospirillales</taxon>
        <taxon>Hahellaceae</taxon>
        <taxon>Hahella</taxon>
    </lineage>
</organism>